<keyword evidence="7" id="KW-1185">Reference proteome</keyword>
<dbReference type="PROSITE" id="PS50893">
    <property type="entry name" value="ABC_TRANSPORTER_2"/>
    <property type="match status" value="2"/>
</dbReference>
<evidence type="ECO:0000256" key="3">
    <source>
        <dbReference type="ARBA" id="ARBA00022741"/>
    </source>
</evidence>
<dbReference type="CDD" id="cd03215">
    <property type="entry name" value="ABC_Carb_Monos_II"/>
    <property type="match status" value="1"/>
</dbReference>
<reference evidence="6 7" key="1">
    <citation type="submission" date="2024-03" db="EMBL/GenBank/DDBJ databases">
        <title>Human intestinal bacterial collection.</title>
        <authorList>
            <person name="Pauvert C."/>
            <person name="Hitch T.C.A."/>
            <person name="Clavel T."/>
        </authorList>
    </citation>
    <scope>NUCLEOTIDE SEQUENCE [LARGE SCALE GENOMIC DNA]</scope>
    <source>
        <strain evidence="6 7">CLA-SR-H021</strain>
    </source>
</reference>
<evidence type="ECO:0000256" key="2">
    <source>
        <dbReference type="ARBA" id="ARBA00022737"/>
    </source>
</evidence>
<evidence type="ECO:0000256" key="1">
    <source>
        <dbReference type="ARBA" id="ARBA00022448"/>
    </source>
</evidence>
<gene>
    <name evidence="6" type="ORF">WMQ36_00260</name>
</gene>
<dbReference type="EMBL" id="JBBMFM010000001">
    <property type="protein sequence ID" value="MEQ2423392.1"/>
    <property type="molecule type" value="Genomic_DNA"/>
</dbReference>
<accession>A0ABV1CZ28</accession>
<dbReference type="InterPro" id="IPR050107">
    <property type="entry name" value="ABC_carbohydrate_import_ATPase"/>
</dbReference>
<dbReference type="SMART" id="SM00382">
    <property type="entry name" value="AAA"/>
    <property type="match status" value="2"/>
</dbReference>
<protein>
    <submittedName>
        <fullName evidence="6">Sugar ABC transporter ATP-binding protein</fullName>
    </submittedName>
</protein>
<organism evidence="6 7">
    <name type="scientific">Enterocloster hominis</name>
    <name type="common">ex Hitch et al. 2024</name>
    <dbReference type="NCBI Taxonomy" id="1917870"/>
    <lineage>
        <taxon>Bacteria</taxon>
        <taxon>Bacillati</taxon>
        <taxon>Bacillota</taxon>
        <taxon>Clostridia</taxon>
        <taxon>Lachnospirales</taxon>
        <taxon>Lachnospiraceae</taxon>
        <taxon>Enterocloster</taxon>
    </lineage>
</organism>
<proteinExistence type="predicted"/>
<keyword evidence="1" id="KW-0813">Transport</keyword>
<keyword evidence="2" id="KW-0677">Repeat</keyword>
<dbReference type="PROSITE" id="PS00211">
    <property type="entry name" value="ABC_TRANSPORTER_1"/>
    <property type="match status" value="1"/>
</dbReference>
<feature type="domain" description="ABC transporter" evidence="5">
    <location>
        <begin position="7"/>
        <end position="243"/>
    </location>
</feature>
<evidence type="ECO:0000313" key="7">
    <source>
        <dbReference type="Proteomes" id="UP001454086"/>
    </source>
</evidence>
<dbReference type="Proteomes" id="UP001454086">
    <property type="component" value="Unassembled WGS sequence"/>
</dbReference>
<evidence type="ECO:0000259" key="5">
    <source>
        <dbReference type="PROSITE" id="PS50893"/>
    </source>
</evidence>
<sequence>MHEEYVLELSGITKTFPGVRALDRVSFQVRKGTVHSLVGENGAGKSTLMKVINGMYRANEGTISVRGKVESITSPGIAEGLGIAMIFQELVYVPGLTVAENLCLGHHPVTGLGLVDWKKINRDAQELLDREQIDVKATAIMAEVSISDAQMIEIAKATNKGANIVIMDEPTSSLTQHESERLFKKIRELREKGCAVIYISHKMEEVFRMSDYITIMRDGHSVQTGPISGFDEQKVISAMVGRSVENIYPEKRGEPGKVLLEVKDMNAGRTSRHISLNLRAGEIVGMAGLVGAGRTETVRAICGLEPFESGEIILDGRTYTGMTVNQAIENGLVMATEDRRKYGIIPCRSIKENISLPNLKELCRAGFINQKKEQGLVQAYFERLRIKANSMNVDAFTLSGGNQQKLVLAKWLMSNPKVLILDEPTRGIDVGAKYEIYELMNEMAEAGMAVLMISSELPELIGMCRRIYVMAEGEIKGELKNEEISQVSIMRLATGGE</sequence>
<dbReference type="InterPro" id="IPR003593">
    <property type="entry name" value="AAA+_ATPase"/>
</dbReference>
<dbReference type="Gene3D" id="3.40.50.300">
    <property type="entry name" value="P-loop containing nucleotide triphosphate hydrolases"/>
    <property type="match status" value="2"/>
</dbReference>
<keyword evidence="4 6" id="KW-0067">ATP-binding</keyword>
<name>A0ABV1CZ28_9FIRM</name>
<dbReference type="Pfam" id="PF00005">
    <property type="entry name" value="ABC_tran"/>
    <property type="match status" value="2"/>
</dbReference>
<dbReference type="GO" id="GO:0005524">
    <property type="term" value="F:ATP binding"/>
    <property type="evidence" value="ECO:0007669"/>
    <property type="project" value="UniProtKB-KW"/>
</dbReference>
<evidence type="ECO:0000313" key="6">
    <source>
        <dbReference type="EMBL" id="MEQ2423392.1"/>
    </source>
</evidence>
<dbReference type="InterPro" id="IPR003439">
    <property type="entry name" value="ABC_transporter-like_ATP-bd"/>
</dbReference>
<dbReference type="InterPro" id="IPR027417">
    <property type="entry name" value="P-loop_NTPase"/>
</dbReference>
<evidence type="ECO:0000256" key="4">
    <source>
        <dbReference type="ARBA" id="ARBA00022840"/>
    </source>
</evidence>
<keyword evidence="3" id="KW-0547">Nucleotide-binding</keyword>
<dbReference type="SUPFAM" id="SSF52540">
    <property type="entry name" value="P-loop containing nucleoside triphosphate hydrolases"/>
    <property type="match status" value="2"/>
</dbReference>
<dbReference type="InterPro" id="IPR017871">
    <property type="entry name" value="ABC_transporter-like_CS"/>
</dbReference>
<dbReference type="PANTHER" id="PTHR43790">
    <property type="entry name" value="CARBOHYDRATE TRANSPORT ATP-BINDING PROTEIN MG119-RELATED"/>
    <property type="match status" value="1"/>
</dbReference>
<feature type="domain" description="ABC transporter" evidence="5">
    <location>
        <begin position="242"/>
        <end position="497"/>
    </location>
</feature>
<dbReference type="CDD" id="cd03216">
    <property type="entry name" value="ABC_Carb_Monos_I"/>
    <property type="match status" value="1"/>
</dbReference>
<dbReference type="RefSeq" id="WP_008723639.1">
    <property type="nucleotide sequence ID" value="NZ_JBBMFM010000001.1"/>
</dbReference>
<comment type="caution">
    <text evidence="6">The sequence shown here is derived from an EMBL/GenBank/DDBJ whole genome shotgun (WGS) entry which is preliminary data.</text>
</comment>
<dbReference type="PANTHER" id="PTHR43790:SF9">
    <property type="entry name" value="GALACTOFURANOSE TRANSPORTER ATP-BINDING PROTEIN YTFR"/>
    <property type="match status" value="1"/>
</dbReference>